<dbReference type="RefSeq" id="XP_072834746.1">
    <property type="nucleotide sequence ID" value="XM_072978645.1"/>
</dbReference>
<organism evidence="3 4">
    <name type="scientific">Pogona vitticeps</name>
    <name type="common">central bearded dragon</name>
    <dbReference type="NCBI Taxonomy" id="103695"/>
    <lineage>
        <taxon>Eukaryota</taxon>
        <taxon>Metazoa</taxon>
        <taxon>Chordata</taxon>
        <taxon>Craniata</taxon>
        <taxon>Vertebrata</taxon>
        <taxon>Euteleostomi</taxon>
        <taxon>Lepidosauria</taxon>
        <taxon>Squamata</taxon>
        <taxon>Bifurcata</taxon>
        <taxon>Unidentata</taxon>
        <taxon>Episquamata</taxon>
        <taxon>Toxicofera</taxon>
        <taxon>Iguania</taxon>
        <taxon>Acrodonta</taxon>
        <taxon>Agamidae</taxon>
        <taxon>Amphibolurinae</taxon>
        <taxon>Pogona</taxon>
    </lineage>
</organism>
<gene>
    <name evidence="4" type="primary">EFCAB5</name>
</gene>
<feature type="compositionally biased region" description="Acidic residues" evidence="2">
    <location>
        <begin position="587"/>
        <end position="596"/>
    </location>
</feature>
<accession>A0ABM5ENK9</accession>
<evidence type="ECO:0000256" key="2">
    <source>
        <dbReference type="SAM" id="MobiDB-lite"/>
    </source>
</evidence>
<feature type="region of interest" description="Disordered" evidence="2">
    <location>
        <begin position="435"/>
        <end position="676"/>
    </location>
</feature>
<keyword evidence="1" id="KW-0175">Coiled coil</keyword>
<dbReference type="SUPFAM" id="SSF55781">
    <property type="entry name" value="GAF domain-like"/>
    <property type="match status" value="1"/>
</dbReference>
<feature type="compositionally biased region" description="Low complexity" evidence="2">
    <location>
        <begin position="17"/>
        <end position="26"/>
    </location>
</feature>
<feature type="compositionally biased region" description="Gly residues" evidence="2">
    <location>
        <begin position="647"/>
        <end position="657"/>
    </location>
</feature>
<sequence>MADEPEKTEEGVEKSSSEPLVPELELAPPPVAVRALSPEVDARWKAVFYESLQPRALILQEARVAKRHREKMLERKQAKAEPPDPLSQDWLEGRALGLETRAYLLDKLLPTLVPGVEKLLRVAERKKALPMDGGPGPGRLDPLNFLGEFLMRQNPSYQLAAQPNPYVRGMQAVTEELKTQVPETTPHRLAEVKALVEEKRQQREQVEKIKSRVEELRKLALALQFKEWTRDTSGQIPLALIQSALRSFLEVVPSAATDSEKGIYARPLETVTTLEVKVNEEEFVEYLLSYIKPFSSDLFQQLLRHLLQCANDARDAIRHDIWRRMFLQLFLDCDHGKVGLLDRPRVLSLLESYYDHSLERARKGCRDPRKWPIVELDDIDLSEFWGDLRDDGEASSEEPTPRVPTPPPRRLSEEAAALTLILQGILSEVDVAAPEARMEAPEPEGSATGEGPPQGPGGGGGGVRGAAEEEEPLPAAQAPPDGTGAGPGQAEGVAGASPPPEPPEVAPDRPEGEEEEAAGRKSPEEAEEGEGSAPSSFHQVGDPQPSAPAPSLDELQGLEGAGGLGGASLAELAASLQKWLEGQPRQEEEEEEEEEERGGGPGAPGEEPPARQEEEEEEEKSAGEPPAEGGAGPREKAPGAARPGAPPAGGGGGGGAPPAGQPVPPRGAPQLICGEPWSGELPVSDLSFKYTDYGKEVREDWDNENSRFPDLRMNMIEIQARGPPSSTSAFEKDSLNLPQFVQLMETFVGEQASFPVLKKLVQFVKEGYVQTEKEKIHQLERVRQNSFVAWRELLLAALFEKWDNECSGFLDMKEVDAVLSTFKEGMEQEALNKAKLQLPIPQWHPSGVVKLTRKDFQAYVELVVSELTGNEDEVLDNMVEFLMMAVERTHQERLRGSARRKWLLQIEQAAKTSGGCPEPVYQAVFKALCRDADAHGDSKKISASISLLEYNLIVPARGDILLRYVACTEDDAPYMLNQTLFMDMNGVSFAAALEDKPIHVPRVQLHGNVHFWNHDRPIKERKGSFLVLPLEDIRRRVFGVLGLDTLRDKSGRALFVPHEIRFYQGVANMFSRAYHHLRTRESLVQVIFTALEWLSARAPALRSITAYFMEPGENRMYDYTLRKALSSDLKGPVDIPPPPAPVLSRKENNFSRGYLFRCIDSSLVVAAHTYQEHHIAVPLRNPKGQAILVFDLNLGPRERLPSCEHKDLQKMLKMVQAATCEILKEDSGDLEPYYVLEAEYVGDWRRGGVLFYRFMLQDLQNCIWNLDPWLCFGEIQCFQQPPPLVHTILKSVLLVLYPQWAGTEEVENWKCCIQKFDGELIENICYFDPTAAYVVVRPEILYACLQGAPRKAVWQFGSAALEHLFNWTQTCLALIQLAKKLQHHESSAPSSSALLTPTLSRSLRSSQISSNPTNSLA</sequence>
<feature type="coiled-coil region" evidence="1">
    <location>
        <begin position="189"/>
        <end position="219"/>
    </location>
</feature>
<dbReference type="PANTHER" id="PTHR46788:SF1">
    <property type="entry name" value="EF-HAND CALCIUM-BINDING DOMAIN-CONTAINING PROTEIN 5"/>
    <property type="match status" value="1"/>
</dbReference>
<reference evidence="4" key="1">
    <citation type="submission" date="2025-08" db="UniProtKB">
        <authorList>
            <consortium name="RefSeq"/>
        </authorList>
    </citation>
    <scope>IDENTIFICATION</scope>
</reference>
<evidence type="ECO:0000313" key="4">
    <source>
        <dbReference type="RefSeq" id="XP_072834746.1"/>
    </source>
</evidence>
<feature type="compositionally biased region" description="Low complexity" evidence="2">
    <location>
        <begin position="567"/>
        <end position="583"/>
    </location>
</feature>
<protein>
    <submittedName>
        <fullName evidence="4">EF-hand calcium-binding domain-containing protein 5</fullName>
    </submittedName>
</protein>
<evidence type="ECO:0000256" key="1">
    <source>
        <dbReference type="SAM" id="Coils"/>
    </source>
</evidence>
<proteinExistence type="predicted"/>
<evidence type="ECO:0000313" key="3">
    <source>
        <dbReference type="Proteomes" id="UP001652642"/>
    </source>
</evidence>
<dbReference type="Proteomes" id="UP001652642">
    <property type="component" value="Chromosome 7"/>
</dbReference>
<dbReference type="CDD" id="cd22968">
    <property type="entry name" value="DD_EFCAB5"/>
    <property type="match status" value="1"/>
</dbReference>
<feature type="compositionally biased region" description="Basic and acidic residues" evidence="2">
    <location>
        <begin position="1"/>
        <end position="16"/>
    </location>
</feature>
<feature type="region of interest" description="Disordered" evidence="2">
    <location>
        <begin position="388"/>
        <end position="410"/>
    </location>
</feature>
<feature type="region of interest" description="Disordered" evidence="2">
    <location>
        <begin position="1"/>
        <end position="28"/>
    </location>
</feature>
<keyword evidence="3" id="KW-1185">Reference proteome</keyword>
<dbReference type="PANTHER" id="PTHR46788">
    <property type="entry name" value="EF-HAND CALCIUM-BINDING DOMAIN-CONTAINING PROTEIN 5"/>
    <property type="match status" value="1"/>
</dbReference>
<dbReference type="GeneID" id="110084272"/>
<name>A0ABM5ENK9_9SAUR</name>